<protein>
    <submittedName>
        <fullName evidence="1">Uncharacterized protein</fullName>
    </submittedName>
</protein>
<dbReference type="AlphaFoldDB" id="A0A0F9NBC1"/>
<dbReference type="EMBL" id="LAZR01007312">
    <property type="protein sequence ID" value="KKM86080.1"/>
    <property type="molecule type" value="Genomic_DNA"/>
</dbReference>
<gene>
    <name evidence="1" type="ORF">LCGC14_1282640</name>
</gene>
<sequence length="64" mass="7379">MANRFALYVWHDHAVTVYLGHMMIDTYLANCGGRRAARRVAAQLRAQGHKPRLHVHRLAIRRAC</sequence>
<proteinExistence type="predicted"/>
<evidence type="ECO:0000313" key="1">
    <source>
        <dbReference type="EMBL" id="KKM86080.1"/>
    </source>
</evidence>
<organism evidence="1">
    <name type="scientific">marine sediment metagenome</name>
    <dbReference type="NCBI Taxonomy" id="412755"/>
    <lineage>
        <taxon>unclassified sequences</taxon>
        <taxon>metagenomes</taxon>
        <taxon>ecological metagenomes</taxon>
    </lineage>
</organism>
<comment type="caution">
    <text evidence="1">The sequence shown here is derived from an EMBL/GenBank/DDBJ whole genome shotgun (WGS) entry which is preliminary data.</text>
</comment>
<name>A0A0F9NBC1_9ZZZZ</name>
<reference evidence="1" key="1">
    <citation type="journal article" date="2015" name="Nature">
        <title>Complex archaea that bridge the gap between prokaryotes and eukaryotes.</title>
        <authorList>
            <person name="Spang A."/>
            <person name="Saw J.H."/>
            <person name="Jorgensen S.L."/>
            <person name="Zaremba-Niedzwiedzka K."/>
            <person name="Martijn J."/>
            <person name="Lind A.E."/>
            <person name="van Eijk R."/>
            <person name="Schleper C."/>
            <person name="Guy L."/>
            <person name="Ettema T.J."/>
        </authorList>
    </citation>
    <scope>NUCLEOTIDE SEQUENCE</scope>
</reference>
<accession>A0A0F9NBC1</accession>